<dbReference type="InterPro" id="IPR012292">
    <property type="entry name" value="Globin/Proto"/>
</dbReference>
<dbReference type="Gene3D" id="1.10.490.10">
    <property type="entry name" value="Globins"/>
    <property type="match status" value="1"/>
</dbReference>
<protein>
    <submittedName>
        <fullName evidence="2">Uncharacterized protein</fullName>
    </submittedName>
</protein>
<sequence length="175" mass="19750">MMMLNDENMTKEDFAQIRMELRNIGIVHFVERVKITNQDWFLTEHFLVDLMMERCEKGDSREHTDVANKFASFIINEMKNGYMCEAARAAHQSNSQFDRDQQASRGVSPISTADVHKPRHLNFASSCLSIYSPKGSTTLSITQSSPAETSSLLNVAHDYIASIDARGDAVDIIFV</sequence>
<evidence type="ECO:0000313" key="1">
    <source>
        <dbReference type="Proteomes" id="UP000887566"/>
    </source>
</evidence>
<dbReference type="WBParaSite" id="PSAMB.scaffold9430size4987.g32432.t1">
    <property type="protein sequence ID" value="PSAMB.scaffold9430size4987.g32432.t1"/>
    <property type="gene ID" value="PSAMB.scaffold9430size4987.g32432"/>
</dbReference>
<evidence type="ECO:0000313" key="2">
    <source>
        <dbReference type="WBParaSite" id="PSAMB.scaffold9430size4987.g32432.t1"/>
    </source>
</evidence>
<reference evidence="2" key="1">
    <citation type="submission" date="2022-11" db="UniProtKB">
        <authorList>
            <consortium name="WormBaseParasite"/>
        </authorList>
    </citation>
    <scope>IDENTIFICATION</scope>
</reference>
<keyword evidence="1" id="KW-1185">Reference proteome</keyword>
<dbReference type="AlphaFoldDB" id="A0A914XSW6"/>
<dbReference type="GO" id="GO:0019825">
    <property type="term" value="F:oxygen binding"/>
    <property type="evidence" value="ECO:0007669"/>
    <property type="project" value="InterPro"/>
</dbReference>
<accession>A0A914XSW6</accession>
<dbReference type="GO" id="GO:0020037">
    <property type="term" value="F:heme binding"/>
    <property type="evidence" value="ECO:0007669"/>
    <property type="project" value="InterPro"/>
</dbReference>
<name>A0A914XSW6_9BILA</name>
<proteinExistence type="predicted"/>
<organism evidence="1 2">
    <name type="scientific">Plectus sambesii</name>
    <dbReference type="NCBI Taxonomy" id="2011161"/>
    <lineage>
        <taxon>Eukaryota</taxon>
        <taxon>Metazoa</taxon>
        <taxon>Ecdysozoa</taxon>
        <taxon>Nematoda</taxon>
        <taxon>Chromadorea</taxon>
        <taxon>Plectida</taxon>
        <taxon>Plectina</taxon>
        <taxon>Plectoidea</taxon>
        <taxon>Plectidae</taxon>
        <taxon>Plectus</taxon>
    </lineage>
</organism>
<dbReference type="Proteomes" id="UP000887566">
    <property type="component" value="Unplaced"/>
</dbReference>